<feature type="compositionally biased region" description="Basic and acidic residues" evidence="7">
    <location>
        <begin position="1984"/>
        <end position="1998"/>
    </location>
</feature>
<dbReference type="Pfam" id="PF12726">
    <property type="entry name" value="SEN1_N"/>
    <property type="match status" value="1"/>
</dbReference>
<dbReference type="Pfam" id="PF13086">
    <property type="entry name" value="AAA_11"/>
    <property type="match status" value="1"/>
</dbReference>
<evidence type="ECO:0000256" key="6">
    <source>
        <dbReference type="SAM" id="Coils"/>
    </source>
</evidence>
<dbReference type="CDD" id="cd18042">
    <property type="entry name" value="DEXXQc_SETX"/>
    <property type="match status" value="1"/>
</dbReference>
<feature type="coiled-coil region" evidence="6">
    <location>
        <begin position="1578"/>
        <end position="1605"/>
    </location>
</feature>
<dbReference type="Pfam" id="PF23576">
    <property type="entry name" value="SEN1_barrel"/>
    <property type="match status" value="1"/>
</dbReference>
<keyword evidence="4" id="KW-0347">Helicase</keyword>
<dbReference type="InterPro" id="IPR056474">
    <property type="entry name" value="SEN1_barrel"/>
</dbReference>
<name>A0AA38H0U5_9TREE</name>
<dbReference type="PANTHER" id="PTHR10887:SF495">
    <property type="entry name" value="HELICASE SENATAXIN ISOFORM X1-RELATED"/>
    <property type="match status" value="1"/>
</dbReference>
<dbReference type="EMBL" id="JAKWFO010000014">
    <property type="protein sequence ID" value="KAI9632348.1"/>
    <property type="molecule type" value="Genomic_DNA"/>
</dbReference>
<evidence type="ECO:0000256" key="7">
    <source>
        <dbReference type="SAM" id="MobiDB-lite"/>
    </source>
</evidence>
<evidence type="ECO:0000259" key="8">
    <source>
        <dbReference type="Pfam" id="PF12726"/>
    </source>
</evidence>
<evidence type="ECO:0000259" key="11">
    <source>
        <dbReference type="Pfam" id="PF23576"/>
    </source>
</evidence>
<feature type="region of interest" description="Disordered" evidence="7">
    <location>
        <begin position="1131"/>
        <end position="1198"/>
    </location>
</feature>
<dbReference type="GO" id="GO:0005524">
    <property type="term" value="F:ATP binding"/>
    <property type="evidence" value="ECO:0007669"/>
    <property type="project" value="UniProtKB-KW"/>
</dbReference>
<feature type="region of interest" description="Disordered" evidence="7">
    <location>
        <begin position="1984"/>
        <end position="2162"/>
    </location>
</feature>
<evidence type="ECO:0000259" key="10">
    <source>
        <dbReference type="Pfam" id="PF13087"/>
    </source>
</evidence>
<dbReference type="InterPro" id="IPR045055">
    <property type="entry name" value="DNA2/NAM7-like"/>
</dbReference>
<dbReference type="InterPro" id="IPR027417">
    <property type="entry name" value="P-loop_NTPase"/>
</dbReference>
<feature type="domain" description="DNA2/NAM7 helicase helicase" evidence="9">
    <location>
        <begin position="1446"/>
        <end position="1721"/>
    </location>
</feature>
<feature type="compositionally biased region" description="Low complexity" evidence="7">
    <location>
        <begin position="2043"/>
        <end position="2067"/>
    </location>
</feature>
<feature type="compositionally biased region" description="Polar residues" evidence="7">
    <location>
        <begin position="964"/>
        <end position="974"/>
    </location>
</feature>
<protein>
    <submittedName>
        <fullName evidence="12">SEN1 N terminal-domain-containing protein</fullName>
    </submittedName>
</protein>
<dbReference type="FunFam" id="3.40.50.300:FF:000326">
    <property type="entry name" value="P-loop containing nucleoside triphosphate hydrolase"/>
    <property type="match status" value="1"/>
</dbReference>
<keyword evidence="2" id="KW-0547">Nucleotide-binding</keyword>
<dbReference type="Pfam" id="PF13087">
    <property type="entry name" value="AAA_12"/>
    <property type="match status" value="1"/>
</dbReference>
<dbReference type="PANTHER" id="PTHR10887">
    <property type="entry name" value="DNA2/NAM7 HELICASE FAMILY"/>
    <property type="match status" value="1"/>
</dbReference>
<feature type="compositionally biased region" description="Low complexity" evidence="7">
    <location>
        <begin position="1006"/>
        <end position="1036"/>
    </location>
</feature>
<evidence type="ECO:0000256" key="4">
    <source>
        <dbReference type="ARBA" id="ARBA00022806"/>
    </source>
</evidence>
<feature type="domain" description="Helicase SEN1 beta-barrel" evidence="11">
    <location>
        <begin position="1306"/>
        <end position="1393"/>
    </location>
</feature>
<dbReference type="InterPro" id="IPR041679">
    <property type="entry name" value="DNA2/NAM7-like_C"/>
</dbReference>
<dbReference type="SUPFAM" id="SSF52540">
    <property type="entry name" value="P-loop containing nucleoside triphosphate hydrolases"/>
    <property type="match status" value="1"/>
</dbReference>
<feature type="region of interest" description="Disordered" evidence="7">
    <location>
        <begin position="964"/>
        <end position="1038"/>
    </location>
</feature>
<feature type="domain" description="DNA2/NAM7 helicase-like C-terminal" evidence="10">
    <location>
        <begin position="1729"/>
        <end position="1925"/>
    </location>
</feature>
<comment type="caution">
    <text evidence="12">The sequence shown here is derived from an EMBL/GenBank/DDBJ whole genome shotgun (WGS) entry which is preliminary data.</text>
</comment>
<feature type="compositionally biased region" description="Basic and acidic residues" evidence="7">
    <location>
        <begin position="983"/>
        <end position="1001"/>
    </location>
</feature>
<evidence type="ECO:0000256" key="3">
    <source>
        <dbReference type="ARBA" id="ARBA00022801"/>
    </source>
</evidence>
<reference evidence="12" key="1">
    <citation type="journal article" date="2022" name="G3 (Bethesda)">
        <title>High quality genome of the basidiomycete yeast Dioszegia hungarica PDD-24b-2 isolated from cloud water.</title>
        <authorList>
            <person name="Jarrige D."/>
            <person name="Haridas S."/>
            <person name="Bleykasten-Grosshans C."/>
            <person name="Joly M."/>
            <person name="Nadalig T."/>
            <person name="Sancelme M."/>
            <person name="Vuilleumier S."/>
            <person name="Grigoriev I.V."/>
            <person name="Amato P."/>
            <person name="Bringel F."/>
        </authorList>
    </citation>
    <scope>NUCLEOTIDE SEQUENCE</scope>
    <source>
        <strain evidence="12">PDD-24b-2</strain>
    </source>
</reference>
<dbReference type="InterPro" id="IPR047187">
    <property type="entry name" value="SF1_C_Upf1"/>
</dbReference>
<accession>A0AA38H0U5</accession>
<dbReference type="RefSeq" id="XP_052942125.1">
    <property type="nucleotide sequence ID" value="XM_053086223.1"/>
</dbReference>
<evidence type="ECO:0000313" key="12">
    <source>
        <dbReference type="EMBL" id="KAI9632348.1"/>
    </source>
</evidence>
<dbReference type="GO" id="GO:0004386">
    <property type="term" value="F:helicase activity"/>
    <property type="evidence" value="ECO:0007669"/>
    <property type="project" value="UniProtKB-KW"/>
</dbReference>
<keyword evidence="5" id="KW-0067">ATP-binding</keyword>
<evidence type="ECO:0000256" key="1">
    <source>
        <dbReference type="ARBA" id="ARBA00007913"/>
    </source>
</evidence>
<dbReference type="GO" id="GO:0001147">
    <property type="term" value="F:transcription termination site sequence-specific DNA binding"/>
    <property type="evidence" value="ECO:0007669"/>
    <property type="project" value="TreeGrafter"/>
</dbReference>
<feature type="compositionally biased region" description="Basic and acidic residues" evidence="7">
    <location>
        <begin position="2021"/>
        <end position="2039"/>
    </location>
</feature>
<keyword evidence="3" id="KW-0378">Hydrolase</keyword>
<dbReference type="InterPro" id="IPR024481">
    <property type="entry name" value="Helicase_Sen1_N"/>
</dbReference>
<dbReference type="InterPro" id="IPR041677">
    <property type="entry name" value="DNA2/NAM7_AAA_11"/>
</dbReference>
<proteinExistence type="inferred from homology"/>
<sequence length="2162" mass="236136">MATTPPTAQEVEAVLAKRAAAHTKPTDEDLRPIYYYLRSTFVSDRNEGSSTSATQAPHWYCARTPDKLHREAAIYLIFLFAFNRVERAQLWLKELQGVLRGCEKCSRCFTSARRRFATKYMSNFPPAVRTNFFAAVNQKLVDFIKEEYTLCAEPPASGTTSSLSSGLSALPQSIVQLYLGEPTLLADPNMAAILDSTIDSSATPMQPSVVLHGLTPMVVDLLSSSSAVRRTWARAQLPALARQPLSFDEWCNLGIGVQLQAMYSGGGGLGGKEKWDVLSTIVAKGLLNQDTVARGILDGRNSVEEGARNGKSLMAVLAPSLGTPDDEFPAVLACLIALLHKSPTHHIWTFDTSAELPHTLFSDIKNNESFQNLLEANYGPSSDPALATDVLSWMSDYLVSLTDPSPRSGQSESSEAASGFGEALAKVTSFCFSEMQHTRLDAGVRAAVAQAGINSLIALQQTVGRDHTLSSHLSSSLDIHASVISSIALRPKDHPSAAWQAARVAARSLLQVFLSVDGKEIAESATGLATVAYEERARLRKIKSKRPAGPPVKVDKLRRATIRRELWTMAFNSVLPNDPSGVAILMSALAPSSHIELLDRQNAWKGDDLVQSISRDDWVDGVRAVNAGVQATRSHFSQAIESFALQPDNLLLRSLWELPGVPKVGTILLLSPADNIHDPLLSLISQSFEADERGDCFRVLLTRYPDQAVDGLCDFLSSFISIARHSPESCSLAKWLVRCFTDILDALCQPTDNGEPLLNSTDFLSTYSNSLSMANRLRQLWHLMTTSLAVIFKRTQAWAPLFENDVMIDWMRDAIIFGRQMTEHTRMFEAAVLGQSGSTFVGGVSESPLKVTRAGKDLVSKLHLVLVDLVSWLRLTDVETLHQTFELLKDILERISKTEPDLAKAPELEKALLELDKFCRKATKSYTSRLSDDLLSELSELLAPFNLPVSDDEERLLRGVGNISIPTSAGSSSAPEMLPPKSTVREKPKPVGRNAFEEMMKGAKGGKPSSSLSKSSTPSRPLAPSSKGSSSKPISIDDFDEDDDFLSNLSSKDLDIIEKRAQTAVSTGKPIAGHSARPPVPKPTVPARPQSKLNVNVVPKPSAPSGKTGYKTAFMKDLRKEHSMAERNRVPVGGVTPRLPGASSAGTGLGAYQPVKPKTAVKVDSGSSASESSDEDDRGGLSQLIKKQKSPLKPAKTVNAPRTIRILNNPELDALRRREDDRARKARMKARLKPDLNPLYRYVLGWNPSHTGQDVPHSEATRRILHPPTMVPNAFPSAQRYEQVMLPMYLQELWQQALKGEGHTAPLVIEVTSRSYEDDFLDLEVAVAGQMPERFSLNESDVVVLVQGGNPNKVFAKVQGYRRRFKDAGIKLRILQSMDQKDLGGKNKWFLHKHLSLSTALREFAALRGLPYYEPEILRDILAGRSAQLPRLSESDIRKAMTAYEVNEPQAKAILGATSVDGFALIQGPPGTGKTKTISGLVGKWISERPNMIAISGEKVKKSKLLVCAPSNAAIDEVCKRLMNGVPTSNGGRTQPNLVRIGMDSSVNDAVKDRSLDNLVEARVSSGMAGKAGGGGEYGRLTAELDEVKELIKTKQEQLHKISQNDEGRRLVENEFHSLVTRRTQLGQAASKAKDAARDATRHLEGARRAAKEAILDEADIVCATLSGSGQDVLAAYEFETVIIDEAAQAIEMSCLIPLKYGCKRCIMVGDPNQLPPTTFSTDAERFRYNESLFVRMARVNAQNMHLLSIQYRMHPFISELPSKVFYQSHLKDGPDMAQKTAAIWHSRHIFGPYRFFNVNGVESRAGTSTKNADEASTAVSLYRRLEEDFGSKIDLAMRIGVITMYKEQLFELKRAFNAAFGAAILQLIEFNTVDGFQGQEKDIIILSTVRSGPNLNSIGFLRDARRMNVALTRAKSSLFVIGNAATLERGDERWKTIVQDARERGFVVDVSLSYSDVVTATDLQVTPSTFAAGAVVPSVAVEKKVKKEHPPTPDRKSRVSSANTAPPASVTAVASPLKRKPSETSLRDTKKPKVEVKPKPKPTNGANSDTSTSSSSSYSSGNAPSAKKAKPAKPEPKPPTTSRPIPQGPGVPTALPPPPPPDQKSLAFIKKKKVSQHTSLAYIQKRPLPNGDSNIVQPPPVPAGTARQQLNDIYRGPGRRP</sequence>
<comment type="similarity">
    <text evidence="1">Belongs to the DNA2/NAM7 helicase family.</text>
</comment>
<evidence type="ECO:0000256" key="2">
    <source>
        <dbReference type="ARBA" id="ARBA00022741"/>
    </source>
</evidence>
<dbReference type="GO" id="GO:0006369">
    <property type="term" value="P:termination of RNA polymerase II transcription"/>
    <property type="evidence" value="ECO:0007669"/>
    <property type="project" value="TreeGrafter"/>
</dbReference>
<evidence type="ECO:0000313" key="13">
    <source>
        <dbReference type="Proteomes" id="UP001164286"/>
    </source>
</evidence>
<feature type="compositionally biased region" description="Pro residues" evidence="7">
    <location>
        <begin position="2078"/>
        <end position="2103"/>
    </location>
</feature>
<gene>
    <name evidence="12" type="ORF">MKK02DRAFT_20221</name>
</gene>
<dbReference type="CDD" id="cd18808">
    <property type="entry name" value="SF1_C_Upf1"/>
    <property type="match status" value="1"/>
</dbReference>
<keyword evidence="6" id="KW-0175">Coiled coil</keyword>
<keyword evidence="13" id="KW-1185">Reference proteome</keyword>
<dbReference type="Gene3D" id="3.40.50.300">
    <property type="entry name" value="P-loop containing nucleotide triphosphate hydrolases"/>
    <property type="match status" value="2"/>
</dbReference>
<organism evidence="12 13">
    <name type="scientific">Dioszegia hungarica</name>
    <dbReference type="NCBI Taxonomy" id="4972"/>
    <lineage>
        <taxon>Eukaryota</taxon>
        <taxon>Fungi</taxon>
        <taxon>Dikarya</taxon>
        <taxon>Basidiomycota</taxon>
        <taxon>Agaricomycotina</taxon>
        <taxon>Tremellomycetes</taxon>
        <taxon>Tremellales</taxon>
        <taxon>Bulleribasidiaceae</taxon>
        <taxon>Dioszegia</taxon>
    </lineage>
</organism>
<dbReference type="GO" id="GO:0016604">
    <property type="term" value="C:nuclear body"/>
    <property type="evidence" value="ECO:0007669"/>
    <property type="project" value="TreeGrafter"/>
</dbReference>
<evidence type="ECO:0000256" key="5">
    <source>
        <dbReference type="ARBA" id="ARBA00022840"/>
    </source>
</evidence>
<dbReference type="GO" id="GO:0005694">
    <property type="term" value="C:chromosome"/>
    <property type="evidence" value="ECO:0007669"/>
    <property type="project" value="UniProtKB-ARBA"/>
</dbReference>
<feature type="domain" description="Helicase Sen1 N-terminal" evidence="8">
    <location>
        <begin position="91"/>
        <end position="885"/>
    </location>
</feature>
<dbReference type="GO" id="GO:0016787">
    <property type="term" value="F:hydrolase activity"/>
    <property type="evidence" value="ECO:0007669"/>
    <property type="project" value="UniProtKB-KW"/>
</dbReference>
<dbReference type="GeneID" id="77725424"/>
<feature type="compositionally biased region" description="Low complexity" evidence="7">
    <location>
        <begin position="2000"/>
        <end position="2017"/>
    </location>
</feature>
<feature type="region of interest" description="Disordered" evidence="7">
    <location>
        <begin position="1065"/>
        <end position="1110"/>
    </location>
</feature>
<evidence type="ECO:0000259" key="9">
    <source>
        <dbReference type="Pfam" id="PF13086"/>
    </source>
</evidence>
<dbReference type="Proteomes" id="UP001164286">
    <property type="component" value="Unassembled WGS sequence"/>
</dbReference>